<keyword evidence="4" id="KW-1185">Reference proteome</keyword>
<reference evidence="4 5" key="1">
    <citation type="submission" date="2020-04" db="EMBL/GenBank/DDBJ databases">
        <title>Perkinsus olseni comparative genomics.</title>
        <authorList>
            <person name="Bogema D.R."/>
        </authorList>
    </citation>
    <scope>NUCLEOTIDE SEQUENCE [LARGE SCALE GENOMIC DNA]</scope>
    <source>
        <strain evidence="3">ATCC PRA-205</strain>
        <strain evidence="2 4">ATCC PRA-207</strain>
    </source>
</reference>
<feature type="region of interest" description="Disordered" evidence="1">
    <location>
        <begin position="77"/>
        <end position="126"/>
    </location>
</feature>
<feature type="compositionally biased region" description="Low complexity" evidence="1">
    <location>
        <begin position="77"/>
        <end position="92"/>
    </location>
</feature>
<evidence type="ECO:0000313" key="5">
    <source>
        <dbReference type="Proteomes" id="UP000574390"/>
    </source>
</evidence>
<proteinExistence type="predicted"/>
<evidence type="ECO:0000313" key="2">
    <source>
        <dbReference type="EMBL" id="KAF4699411.1"/>
    </source>
</evidence>
<protein>
    <submittedName>
        <fullName evidence="3">Uncharacterized protein</fullName>
    </submittedName>
</protein>
<dbReference type="Proteomes" id="UP000574390">
    <property type="component" value="Unassembled WGS sequence"/>
</dbReference>
<dbReference type="EMBL" id="JABANO010037929">
    <property type="protein sequence ID" value="KAF4699411.1"/>
    <property type="molecule type" value="Genomic_DNA"/>
</dbReference>
<dbReference type="EMBL" id="JABANM010003208">
    <property type="protein sequence ID" value="KAF4751257.1"/>
    <property type="molecule type" value="Genomic_DNA"/>
</dbReference>
<evidence type="ECO:0000313" key="3">
    <source>
        <dbReference type="EMBL" id="KAF4751257.1"/>
    </source>
</evidence>
<gene>
    <name evidence="3" type="ORF">FOZ62_007504</name>
    <name evidence="2" type="ORF">FOZ63_008975</name>
</gene>
<accession>A0A7J6U362</accession>
<dbReference type="Proteomes" id="UP000553632">
    <property type="component" value="Unassembled WGS sequence"/>
</dbReference>
<comment type="caution">
    <text evidence="3">The sequence shown here is derived from an EMBL/GenBank/DDBJ whole genome shotgun (WGS) entry which is preliminary data.</text>
</comment>
<dbReference type="AlphaFoldDB" id="A0A7J6U362"/>
<name>A0A7J6U362_PEROL</name>
<evidence type="ECO:0000256" key="1">
    <source>
        <dbReference type="SAM" id="MobiDB-lite"/>
    </source>
</evidence>
<sequence length="229" mass="24942">MFFIHRVANAVTMMYNEADELTVCHFIRPKERAKILEGLADQSDQAEADDVQQSSEQAPEQREVLVMGEGRVLATSPSPVSVGGGVVQPSSPAQDAQRALSPIESSPAALDERGSPSRPADALKHTTDGNLGGYSCLLQGQNKENFGWYLPRSREVAKWTNHRHPLPFPAAAAAVHEVGFTFEEYEREAENVLKGIFTTAERIINGEEGSFGEGLDEALLPVVKEIEAL</sequence>
<feature type="compositionally biased region" description="Basic and acidic residues" evidence="1">
    <location>
        <begin position="110"/>
        <end position="126"/>
    </location>
</feature>
<feature type="region of interest" description="Disordered" evidence="1">
    <location>
        <begin position="42"/>
        <end position="61"/>
    </location>
</feature>
<organism evidence="3 5">
    <name type="scientific">Perkinsus olseni</name>
    <name type="common">Perkinsus atlanticus</name>
    <dbReference type="NCBI Taxonomy" id="32597"/>
    <lineage>
        <taxon>Eukaryota</taxon>
        <taxon>Sar</taxon>
        <taxon>Alveolata</taxon>
        <taxon>Perkinsozoa</taxon>
        <taxon>Perkinsea</taxon>
        <taxon>Perkinsida</taxon>
        <taxon>Perkinsidae</taxon>
        <taxon>Perkinsus</taxon>
    </lineage>
</organism>
<evidence type="ECO:0000313" key="4">
    <source>
        <dbReference type="Proteomes" id="UP000553632"/>
    </source>
</evidence>